<dbReference type="InterPro" id="IPR029057">
    <property type="entry name" value="PRTase-like"/>
</dbReference>
<comment type="caution">
    <text evidence="3">The sequence shown here is derived from an EMBL/GenBank/DDBJ whole genome shotgun (WGS) entry which is preliminary data.</text>
</comment>
<dbReference type="PANTHER" id="PTHR47505">
    <property type="entry name" value="DNA UTILIZATION PROTEIN YHGH"/>
    <property type="match status" value="1"/>
</dbReference>
<feature type="domain" description="Double zinc ribbon" evidence="2">
    <location>
        <begin position="15"/>
        <end position="67"/>
    </location>
</feature>
<evidence type="ECO:0000259" key="2">
    <source>
        <dbReference type="Pfam" id="PF18912"/>
    </source>
</evidence>
<sequence>MFLKYKNNWLLFNQKKPCVLCRQTTENPDAICSGCAADLPWLTLCCNRCALPLNSTPEHPTLCPDCLKKPPPFTQIIAPFEYRFPIDQMILQAKFNNRSYLLPPLAYLLADKLKQSMTEHSRIPDLIVAVPLHPSRLLERQYNQSAILAKIVAQQLNIPLSNNLLIKQNKTPHQASLDHKTRQKNLKDSFRCLSTPPTSVAIIDDVVTTAATATEISRLLLRKGCQNVDVWAIARTGKELFF</sequence>
<dbReference type="CDD" id="cd06223">
    <property type="entry name" value="PRTases_typeI"/>
    <property type="match status" value="1"/>
</dbReference>
<keyword evidence="4" id="KW-1185">Reference proteome</keyword>
<dbReference type="EMBL" id="RQXV01000011">
    <property type="protein sequence ID" value="RRC97577.1"/>
    <property type="molecule type" value="Genomic_DNA"/>
</dbReference>
<proteinExistence type="inferred from homology"/>
<evidence type="ECO:0000313" key="3">
    <source>
        <dbReference type="EMBL" id="RRC97577.1"/>
    </source>
</evidence>
<dbReference type="Proteomes" id="UP000267535">
    <property type="component" value="Unassembled WGS sequence"/>
</dbReference>
<reference evidence="3 4" key="1">
    <citation type="submission" date="2018-11" db="EMBL/GenBank/DDBJ databases">
        <title>The draft genome sequence of Amphritea balenae JAMM 1525T.</title>
        <authorList>
            <person name="Fang Z."/>
            <person name="Zhang Y."/>
            <person name="Han X."/>
        </authorList>
    </citation>
    <scope>NUCLEOTIDE SEQUENCE [LARGE SCALE GENOMIC DNA]</scope>
    <source>
        <strain evidence="3 4">JAMM 1525</strain>
    </source>
</reference>
<gene>
    <name evidence="3" type="ORF">EHS89_17235</name>
</gene>
<name>A0A3P1SKJ9_9GAMM</name>
<comment type="similarity">
    <text evidence="1">Belongs to the ComF/GntX family.</text>
</comment>
<dbReference type="OrthoDB" id="9793412at2"/>
<evidence type="ECO:0000256" key="1">
    <source>
        <dbReference type="ARBA" id="ARBA00008007"/>
    </source>
</evidence>
<dbReference type="RefSeq" id="WP_124927417.1">
    <property type="nucleotide sequence ID" value="NZ_BMOH01000004.1"/>
</dbReference>
<protein>
    <submittedName>
        <fullName evidence="3">ComF family protein</fullName>
    </submittedName>
</protein>
<dbReference type="PANTHER" id="PTHR47505:SF1">
    <property type="entry name" value="DNA UTILIZATION PROTEIN YHGH"/>
    <property type="match status" value="1"/>
</dbReference>
<dbReference type="SUPFAM" id="SSF53271">
    <property type="entry name" value="PRTase-like"/>
    <property type="match status" value="1"/>
</dbReference>
<dbReference type="InterPro" id="IPR051910">
    <property type="entry name" value="ComF/GntX_DNA_util-trans"/>
</dbReference>
<organism evidence="3 4">
    <name type="scientific">Amphritea balenae</name>
    <dbReference type="NCBI Taxonomy" id="452629"/>
    <lineage>
        <taxon>Bacteria</taxon>
        <taxon>Pseudomonadati</taxon>
        <taxon>Pseudomonadota</taxon>
        <taxon>Gammaproteobacteria</taxon>
        <taxon>Oceanospirillales</taxon>
        <taxon>Oceanospirillaceae</taxon>
        <taxon>Amphritea</taxon>
    </lineage>
</organism>
<accession>A0A3P1SKJ9</accession>
<dbReference type="AlphaFoldDB" id="A0A3P1SKJ9"/>
<evidence type="ECO:0000313" key="4">
    <source>
        <dbReference type="Proteomes" id="UP000267535"/>
    </source>
</evidence>
<dbReference type="Gene3D" id="3.40.50.2020">
    <property type="match status" value="1"/>
</dbReference>
<dbReference type="Pfam" id="PF18912">
    <property type="entry name" value="DZR_2"/>
    <property type="match status" value="1"/>
</dbReference>
<dbReference type="InterPro" id="IPR044005">
    <property type="entry name" value="DZR_2"/>
</dbReference>
<dbReference type="InterPro" id="IPR000836">
    <property type="entry name" value="PRTase_dom"/>
</dbReference>